<evidence type="ECO:0000313" key="2">
    <source>
        <dbReference type="EMBL" id="RHN70718.1"/>
    </source>
</evidence>
<dbReference type="InterPro" id="IPR050232">
    <property type="entry name" value="FBL13/AtMIF1-like"/>
</dbReference>
<protein>
    <submittedName>
        <fullName evidence="2">Putative F-box domain, FBD domain-containing protein</fullName>
    </submittedName>
</protein>
<feature type="domain" description="FBD" evidence="1">
    <location>
        <begin position="98"/>
        <end position="170"/>
    </location>
</feature>
<dbReference type="EMBL" id="PSQE01000003">
    <property type="protein sequence ID" value="RHN70718.1"/>
    <property type="molecule type" value="Genomic_DNA"/>
</dbReference>
<comment type="caution">
    <text evidence="2">The sequence shown here is derived from an EMBL/GenBank/DDBJ whole genome shotgun (WGS) entry which is preliminary data.</text>
</comment>
<name>A0A396J1H3_MEDTR</name>
<accession>A0A396J1H3</accession>
<evidence type="ECO:0000313" key="3">
    <source>
        <dbReference type="Proteomes" id="UP000265566"/>
    </source>
</evidence>
<dbReference type="InterPro" id="IPR036047">
    <property type="entry name" value="F-box-like_dom_sf"/>
</dbReference>
<gene>
    <name evidence="2" type="ORF">MtrunA17_Chr3g0138561</name>
</gene>
<reference evidence="3" key="1">
    <citation type="journal article" date="2018" name="Nat. Plants">
        <title>Whole-genome landscape of Medicago truncatula symbiotic genes.</title>
        <authorList>
            <person name="Pecrix Y."/>
            <person name="Staton S.E."/>
            <person name="Sallet E."/>
            <person name="Lelandais-Briere C."/>
            <person name="Moreau S."/>
            <person name="Carrere S."/>
            <person name="Blein T."/>
            <person name="Jardinaud M.F."/>
            <person name="Latrasse D."/>
            <person name="Zouine M."/>
            <person name="Zahm M."/>
            <person name="Kreplak J."/>
            <person name="Mayjonade B."/>
            <person name="Satge C."/>
            <person name="Perez M."/>
            <person name="Cauet S."/>
            <person name="Marande W."/>
            <person name="Chantry-Darmon C."/>
            <person name="Lopez-Roques C."/>
            <person name="Bouchez O."/>
            <person name="Berard A."/>
            <person name="Debelle F."/>
            <person name="Munos S."/>
            <person name="Bendahmane A."/>
            <person name="Berges H."/>
            <person name="Niebel A."/>
            <person name="Buitink J."/>
            <person name="Frugier F."/>
            <person name="Benhamed M."/>
            <person name="Crespi M."/>
            <person name="Gouzy J."/>
            <person name="Gamas P."/>
        </authorList>
    </citation>
    <scope>NUCLEOTIDE SEQUENCE [LARGE SCALE GENOMIC DNA]</scope>
    <source>
        <strain evidence="3">cv. Jemalong A17</strain>
    </source>
</reference>
<organism evidence="2 3">
    <name type="scientific">Medicago truncatula</name>
    <name type="common">Barrel medic</name>
    <name type="synonym">Medicago tribuloides</name>
    <dbReference type="NCBI Taxonomy" id="3880"/>
    <lineage>
        <taxon>Eukaryota</taxon>
        <taxon>Viridiplantae</taxon>
        <taxon>Streptophyta</taxon>
        <taxon>Embryophyta</taxon>
        <taxon>Tracheophyta</taxon>
        <taxon>Spermatophyta</taxon>
        <taxon>Magnoliopsida</taxon>
        <taxon>eudicotyledons</taxon>
        <taxon>Gunneridae</taxon>
        <taxon>Pentapetalae</taxon>
        <taxon>rosids</taxon>
        <taxon>fabids</taxon>
        <taxon>Fabales</taxon>
        <taxon>Fabaceae</taxon>
        <taxon>Papilionoideae</taxon>
        <taxon>50 kb inversion clade</taxon>
        <taxon>NPAAA clade</taxon>
        <taxon>Hologalegina</taxon>
        <taxon>IRL clade</taxon>
        <taxon>Trifolieae</taxon>
        <taxon>Medicago</taxon>
    </lineage>
</organism>
<dbReference type="Pfam" id="PF08387">
    <property type="entry name" value="FBD"/>
    <property type="match status" value="1"/>
</dbReference>
<dbReference type="PANTHER" id="PTHR31900:SF34">
    <property type="entry name" value="EMB|CAB62440.1-RELATED"/>
    <property type="match status" value="1"/>
</dbReference>
<sequence>MMRSDSSLYIYSYQESYDIAIIMSPRRLGHSIPIQEEEDRISALPDSLLIHILSFLPTKNAAVTIILFFSQLILNFDENHKGKKLCRAHWEDPDIVPKCLLSHLTKCSLKIDSSLSWKFQFAKYIMQNSRALSTMTIQCAKYLDTDAKHQMFMELSLCARNSAVCQLLFICILPQVLLFLDFQTVVFGFPSFIIYRSCY</sequence>
<dbReference type="InterPro" id="IPR006566">
    <property type="entry name" value="FBD"/>
</dbReference>
<evidence type="ECO:0000259" key="1">
    <source>
        <dbReference type="SMART" id="SM00579"/>
    </source>
</evidence>
<dbReference type="AlphaFoldDB" id="A0A396J1H3"/>
<dbReference type="Proteomes" id="UP000265566">
    <property type="component" value="Chromosome 3"/>
</dbReference>
<dbReference type="Gramene" id="rna19330">
    <property type="protein sequence ID" value="RHN70718.1"/>
    <property type="gene ID" value="gene19330"/>
</dbReference>
<proteinExistence type="predicted"/>
<dbReference type="SMART" id="SM00579">
    <property type="entry name" value="FBD"/>
    <property type="match status" value="1"/>
</dbReference>
<dbReference type="PANTHER" id="PTHR31900">
    <property type="entry name" value="F-BOX/RNI SUPERFAMILY PROTEIN-RELATED"/>
    <property type="match status" value="1"/>
</dbReference>
<dbReference type="SUPFAM" id="SSF81383">
    <property type="entry name" value="F-box domain"/>
    <property type="match status" value="1"/>
</dbReference>